<feature type="transmembrane region" description="Helical" evidence="5">
    <location>
        <begin position="91"/>
        <end position="112"/>
    </location>
</feature>
<dbReference type="EMBL" id="MEUM01000122">
    <property type="protein sequence ID" value="OGC40694.1"/>
    <property type="molecule type" value="Genomic_DNA"/>
</dbReference>
<protein>
    <recommendedName>
        <fullName evidence="8">Colicin V production protein</fullName>
    </recommendedName>
</protein>
<comment type="subcellular location">
    <subcellularLocation>
        <location evidence="1">Membrane</location>
        <topology evidence="1">Multi-pass membrane protein</topology>
    </subcellularLocation>
</comment>
<dbReference type="AlphaFoldDB" id="A0A1F4U6V9"/>
<feature type="transmembrane region" description="Helical" evidence="5">
    <location>
        <begin position="53"/>
        <end position="70"/>
    </location>
</feature>
<evidence type="ECO:0008006" key="8">
    <source>
        <dbReference type="Google" id="ProtNLM"/>
    </source>
</evidence>
<comment type="caution">
    <text evidence="6">The sequence shown here is derived from an EMBL/GenBank/DDBJ whole genome shotgun (WGS) entry which is preliminary data.</text>
</comment>
<evidence type="ECO:0000256" key="1">
    <source>
        <dbReference type="ARBA" id="ARBA00004141"/>
    </source>
</evidence>
<dbReference type="PANTHER" id="PTHR37306">
    <property type="entry name" value="COLICIN V PRODUCTION PROTEIN"/>
    <property type="match status" value="1"/>
</dbReference>
<gene>
    <name evidence="6" type="ORF">A2Y85_08200</name>
</gene>
<organism evidence="6 7">
    <name type="scientific">candidate division WOR-3 bacterium RBG_13_43_14</name>
    <dbReference type="NCBI Taxonomy" id="1802590"/>
    <lineage>
        <taxon>Bacteria</taxon>
        <taxon>Bacteria division WOR-3</taxon>
    </lineage>
</organism>
<dbReference type="InterPro" id="IPR003825">
    <property type="entry name" value="Colicin-V_CvpA"/>
</dbReference>
<dbReference type="GO" id="GO:0009403">
    <property type="term" value="P:toxin biosynthetic process"/>
    <property type="evidence" value="ECO:0007669"/>
    <property type="project" value="InterPro"/>
</dbReference>
<evidence type="ECO:0000313" key="7">
    <source>
        <dbReference type="Proteomes" id="UP000177025"/>
    </source>
</evidence>
<dbReference type="GO" id="GO:0016020">
    <property type="term" value="C:membrane"/>
    <property type="evidence" value="ECO:0007669"/>
    <property type="project" value="UniProtKB-SubCell"/>
</dbReference>
<evidence type="ECO:0000256" key="5">
    <source>
        <dbReference type="SAM" id="Phobius"/>
    </source>
</evidence>
<dbReference type="Proteomes" id="UP000177025">
    <property type="component" value="Unassembled WGS sequence"/>
</dbReference>
<evidence type="ECO:0000313" key="6">
    <source>
        <dbReference type="EMBL" id="OGC40694.1"/>
    </source>
</evidence>
<dbReference type="PANTHER" id="PTHR37306:SF1">
    <property type="entry name" value="COLICIN V PRODUCTION PROTEIN"/>
    <property type="match status" value="1"/>
</dbReference>
<evidence type="ECO:0000256" key="3">
    <source>
        <dbReference type="ARBA" id="ARBA00022989"/>
    </source>
</evidence>
<accession>A0A1F4U6V9</accession>
<evidence type="ECO:0000256" key="2">
    <source>
        <dbReference type="ARBA" id="ARBA00022692"/>
    </source>
</evidence>
<name>A0A1F4U6V9_UNCW3</name>
<proteinExistence type="predicted"/>
<keyword evidence="4 5" id="KW-0472">Membrane</keyword>
<sequence>MIIDIIIVIIFIGFFFHGFFTGLIRSVFDVAGIIAGYLLAVAFGQSLHMPHFLAFLLIFVITVVIFSFIGRSVSRAVRKTPIGNTDRITGGILGLLKAFVICFVLLLGAFLLQSDNRIVQESRLAPEIVNAGMSYSQVLPRKWYQWLQKVTGQGKKVIINGDNHFSF</sequence>
<feature type="transmembrane region" description="Helical" evidence="5">
    <location>
        <begin position="6"/>
        <end position="23"/>
    </location>
</feature>
<dbReference type="Pfam" id="PF02674">
    <property type="entry name" value="Colicin_V"/>
    <property type="match status" value="1"/>
</dbReference>
<keyword evidence="3 5" id="KW-1133">Transmembrane helix</keyword>
<evidence type="ECO:0000256" key="4">
    <source>
        <dbReference type="ARBA" id="ARBA00023136"/>
    </source>
</evidence>
<keyword evidence="2 5" id="KW-0812">Transmembrane</keyword>
<reference evidence="6 7" key="1">
    <citation type="journal article" date="2016" name="Nat. Commun.">
        <title>Thousands of microbial genomes shed light on interconnected biogeochemical processes in an aquifer system.</title>
        <authorList>
            <person name="Anantharaman K."/>
            <person name="Brown C.T."/>
            <person name="Hug L.A."/>
            <person name="Sharon I."/>
            <person name="Castelle C.J."/>
            <person name="Probst A.J."/>
            <person name="Thomas B.C."/>
            <person name="Singh A."/>
            <person name="Wilkins M.J."/>
            <person name="Karaoz U."/>
            <person name="Brodie E.L."/>
            <person name="Williams K.H."/>
            <person name="Hubbard S.S."/>
            <person name="Banfield J.F."/>
        </authorList>
    </citation>
    <scope>NUCLEOTIDE SEQUENCE [LARGE SCALE GENOMIC DNA]</scope>
</reference>